<feature type="domain" description="SURP motif" evidence="5">
    <location>
        <begin position="378"/>
        <end position="421"/>
    </location>
</feature>
<dbReference type="InterPro" id="IPR008942">
    <property type="entry name" value="ENTH_VHS"/>
</dbReference>
<dbReference type="SUPFAM" id="SSF109905">
    <property type="entry name" value="Surp module (SWAP domain)"/>
    <property type="match status" value="1"/>
</dbReference>
<dbReference type="InterPro" id="IPR035967">
    <property type="entry name" value="SWAP/Surp_sf"/>
</dbReference>
<feature type="compositionally biased region" description="Basic and acidic residues" evidence="3">
    <location>
        <begin position="925"/>
        <end position="934"/>
    </location>
</feature>
<dbReference type="InterPro" id="IPR051485">
    <property type="entry name" value="SR-CTD_assoc_factor"/>
</dbReference>
<dbReference type="CDD" id="cd21370">
    <property type="entry name" value="cwf21_SR140"/>
    <property type="match status" value="1"/>
</dbReference>
<evidence type="ECO:0000259" key="6">
    <source>
        <dbReference type="PROSITE" id="PS51391"/>
    </source>
</evidence>
<dbReference type="Pfam" id="PF01805">
    <property type="entry name" value="Surp"/>
    <property type="match status" value="1"/>
</dbReference>
<dbReference type="PROSITE" id="PS51391">
    <property type="entry name" value="CID"/>
    <property type="match status" value="1"/>
</dbReference>
<reference evidence="7 8" key="1">
    <citation type="submission" date="2018-08" db="EMBL/GenBank/DDBJ databases">
        <authorList>
            <person name="Laetsch R D."/>
            <person name="Stevens L."/>
            <person name="Kumar S."/>
            <person name="Blaxter L. M."/>
        </authorList>
    </citation>
    <scope>NUCLEOTIDE SEQUENCE [LARGE SCALE GENOMIC DNA]</scope>
</reference>
<sequence length="934" mass="109112">MSSSRYFMSFEYVEITESPDYYRLYCVSYQITAEMDRYRRRRKEEEEAELSKAYEQFREAFEDGTSIASKSFVRTAVVNANKVIEDMSSKPSIYNPKIELAKRAPIIPNSFEQAKRIAEEKAKRMMEEARKANLTTSRPPRPGKAQQKSRTSNLEAFKEELKSMQEEREQRRHLRSQMEQMGMEKEALDRIAPLIDNPYLHGSGEYDNDPNTTNIYLSNLSLEIKIEDLYNTFGTFGPLASAKILYPREEDRKREHLCGFIAFMIRKDTDRAIQGMQGKFIRGSEVRMSLAKPVTIPPQPIYVPPALLEFAMPDPPTGLPFNAKPRKCDLDALLKKCPLPRLGTPLPESGHGLEEYQKMLRNAVVRVVVPTERSLLVLIHRTIEFLVREGPLFEAMLMGRERHNPVYRFLFDNHHPAHVYYRWKLYSILQGETPQTWRLQKFRMFDEGSWWQPPPHNILTGGMPECLYHTAFDGGLPAERPVIKSRKRKYSSSEDEEEDRKEIKTKWRGVLSTAERDELEDILRGLLPEKASVADAMVWCVEHATCAKEISQCLHESLTIDETPLHKKIARLYLVSDILANCAARVRDVFYYRQYIGDLMPEIFRELNKTYEKISARLKAEQFKQRVMLCFRTWEDNSIYPTDFLIQLQNVFLGLAKEDEMSEDDIDGAPIEEGPEETTSKKESIFEEEDIDGVPIEEDSLETQPKKAATFKRSQWDVVDPSVVASQAVTTSKWDLLENGKDDETVVEKIDEDDIDGAPIDDDKNGSEDGECPDEEDDEKVTSSMQQSLNSSAARLDEERRKILREIEVKVVKYQDELESQRCEDIPVQVEKYRACLLKQMEEKLDTLNEQRDKKKKKGRKRSRSKKREDKKDDKSTRERERERSKGDIERNERTRERDRERGRERGRERDRSRSRSKERRILRRERTPDRRKR</sequence>
<dbReference type="SMART" id="SM00648">
    <property type="entry name" value="SWAP"/>
    <property type="match status" value="1"/>
</dbReference>
<evidence type="ECO:0000256" key="3">
    <source>
        <dbReference type="SAM" id="MobiDB-lite"/>
    </source>
</evidence>
<feature type="region of interest" description="Disordered" evidence="3">
    <location>
        <begin position="842"/>
        <end position="934"/>
    </location>
</feature>
<organism evidence="7 8">
    <name type="scientific">Litomosoides sigmodontis</name>
    <name type="common">Filarial nematode worm</name>
    <dbReference type="NCBI Taxonomy" id="42156"/>
    <lineage>
        <taxon>Eukaryota</taxon>
        <taxon>Metazoa</taxon>
        <taxon>Ecdysozoa</taxon>
        <taxon>Nematoda</taxon>
        <taxon>Chromadorea</taxon>
        <taxon>Rhabditida</taxon>
        <taxon>Spirurina</taxon>
        <taxon>Spiruromorpha</taxon>
        <taxon>Filarioidea</taxon>
        <taxon>Onchocercidae</taxon>
        <taxon>Litomosoides</taxon>
    </lineage>
</organism>
<dbReference type="OMA" id="FKSRVCN"/>
<dbReference type="STRING" id="42156.A0A3P6SAP9"/>
<dbReference type="Gene3D" id="3.30.70.330">
    <property type="match status" value="1"/>
</dbReference>
<feature type="region of interest" description="Disordered" evidence="3">
    <location>
        <begin position="665"/>
        <end position="703"/>
    </location>
</feature>
<keyword evidence="8" id="KW-1185">Reference proteome</keyword>
<feature type="compositionally biased region" description="Basic and acidic residues" evidence="3">
    <location>
        <begin position="842"/>
        <end position="853"/>
    </location>
</feature>
<dbReference type="Pfam" id="PF08312">
    <property type="entry name" value="cwf21"/>
    <property type="match status" value="1"/>
</dbReference>
<dbReference type="Pfam" id="PF00076">
    <property type="entry name" value="RRM_1"/>
    <property type="match status" value="1"/>
</dbReference>
<proteinExistence type="predicted"/>
<dbReference type="PANTHER" id="PTHR23140:SF0">
    <property type="entry name" value="U2 SNRNP-ASSOCIATED SURP MOTIF-CONTAINING PROTEIN"/>
    <property type="match status" value="1"/>
</dbReference>
<dbReference type="InterPro" id="IPR035979">
    <property type="entry name" value="RBD_domain_sf"/>
</dbReference>
<dbReference type="SMART" id="SM01115">
    <property type="entry name" value="cwf21"/>
    <property type="match status" value="1"/>
</dbReference>
<protein>
    <recommendedName>
        <fullName evidence="9">U2 snRNP-associated SURP motif-containing protein</fullName>
    </recommendedName>
</protein>
<dbReference type="GO" id="GO:0005634">
    <property type="term" value="C:nucleus"/>
    <property type="evidence" value="ECO:0007669"/>
    <property type="project" value="TreeGrafter"/>
</dbReference>
<dbReference type="AlphaFoldDB" id="A0A3P6SAP9"/>
<evidence type="ECO:0000259" key="4">
    <source>
        <dbReference type="PROSITE" id="PS50102"/>
    </source>
</evidence>
<evidence type="ECO:0000256" key="2">
    <source>
        <dbReference type="PROSITE-ProRule" id="PRU00176"/>
    </source>
</evidence>
<evidence type="ECO:0000256" key="1">
    <source>
        <dbReference type="ARBA" id="ARBA00022884"/>
    </source>
</evidence>
<gene>
    <name evidence="7" type="ORF">NLS_LOCUS701</name>
</gene>
<feature type="compositionally biased region" description="Basic and acidic residues" evidence="3">
    <location>
        <begin position="867"/>
        <end position="916"/>
    </location>
</feature>
<dbReference type="InterPro" id="IPR013170">
    <property type="entry name" value="mRNA_splic_Cwf21_dom"/>
</dbReference>
<dbReference type="InterPro" id="IPR000061">
    <property type="entry name" value="Surp"/>
</dbReference>
<feature type="domain" description="CID" evidence="6">
    <location>
        <begin position="511"/>
        <end position="656"/>
    </location>
</feature>
<dbReference type="SUPFAM" id="SSF48464">
    <property type="entry name" value="ENTH/VHS domain"/>
    <property type="match status" value="1"/>
</dbReference>
<dbReference type="Gene3D" id="1.25.40.90">
    <property type="match status" value="1"/>
</dbReference>
<feature type="region of interest" description="Disordered" evidence="3">
    <location>
        <begin position="752"/>
        <end position="798"/>
    </location>
</feature>
<dbReference type="InterPro" id="IPR006569">
    <property type="entry name" value="CID_dom"/>
</dbReference>
<dbReference type="Gene3D" id="1.10.10.790">
    <property type="entry name" value="Surp module"/>
    <property type="match status" value="1"/>
</dbReference>
<dbReference type="InterPro" id="IPR000504">
    <property type="entry name" value="RRM_dom"/>
</dbReference>
<keyword evidence="1 2" id="KW-0694">RNA-binding</keyword>
<dbReference type="OrthoDB" id="377209at2759"/>
<feature type="compositionally biased region" description="Polar residues" evidence="3">
    <location>
        <begin position="782"/>
        <end position="793"/>
    </location>
</feature>
<dbReference type="GO" id="GO:0003723">
    <property type="term" value="F:RNA binding"/>
    <property type="evidence" value="ECO:0007669"/>
    <property type="project" value="UniProtKB-UniRule"/>
</dbReference>
<dbReference type="Gene3D" id="6.10.140.420">
    <property type="match status" value="1"/>
</dbReference>
<evidence type="ECO:0000313" key="8">
    <source>
        <dbReference type="Proteomes" id="UP000277928"/>
    </source>
</evidence>
<dbReference type="PANTHER" id="PTHR23140">
    <property type="entry name" value="RNA PROCESSING PROTEIN LD23810P"/>
    <property type="match status" value="1"/>
</dbReference>
<dbReference type="PROSITE" id="PS50102">
    <property type="entry name" value="RRM"/>
    <property type="match status" value="1"/>
</dbReference>
<dbReference type="InterPro" id="IPR047488">
    <property type="entry name" value="SR140_cwf21"/>
</dbReference>
<feature type="compositionally biased region" description="Acidic residues" evidence="3">
    <location>
        <begin position="686"/>
        <end position="701"/>
    </location>
</feature>
<dbReference type="EMBL" id="UYRX01000019">
    <property type="protein sequence ID" value="VDK69237.1"/>
    <property type="molecule type" value="Genomic_DNA"/>
</dbReference>
<name>A0A3P6SAP9_LITSI</name>
<evidence type="ECO:0000313" key="7">
    <source>
        <dbReference type="EMBL" id="VDK69237.1"/>
    </source>
</evidence>
<dbReference type="GO" id="GO:0006396">
    <property type="term" value="P:RNA processing"/>
    <property type="evidence" value="ECO:0007669"/>
    <property type="project" value="InterPro"/>
</dbReference>
<evidence type="ECO:0008006" key="9">
    <source>
        <dbReference type="Google" id="ProtNLM"/>
    </source>
</evidence>
<feature type="compositionally biased region" description="Acidic residues" evidence="3">
    <location>
        <begin position="768"/>
        <end position="779"/>
    </location>
</feature>
<dbReference type="SUPFAM" id="SSF54928">
    <property type="entry name" value="RNA-binding domain, RBD"/>
    <property type="match status" value="1"/>
</dbReference>
<feature type="region of interest" description="Disordered" evidence="3">
    <location>
        <begin position="127"/>
        <end position="153"/>
    </location>
</feature>
<dbReference type="InterPro" id="IPR012677">
    <property type="entry name" value="Nucleotide-bd_a/b_plait_sf"/>
</dbReference>
<dbReference type="SMART" id="SM00582">
    <property type="entry name" value="RPR"/>
    <property type="match status" value="1"/>
</dbReference>
<dbReference type="Pfam" id="PF04818">
    <property type="entry name" value="CID"/>
    <property type="match status" value="1"/>
</dbReference>
<feature type="compositionally biased region" description="Basic residues" evidence="3">
    <location>
        <begin position="854"/>
        <end position="866"/>
    </location>
</feature>
<accession>A0A3P6SAP9</accession>
<dbReference type="SMART" id="SM00360">
    <property type="entry name" value="RRM"/>
    <property type="match status" value="1"/>
</dbReference>
<feature type="domain" description="RRM" evidence="4">
    <location>
        <begin position="213"/>
        <end position="293"/>
    </location>
</feature>
<dbReference type="Proteomes" id="UP000277928">
    <property type="component" value="Unassembled WGS sequence"/>
</dbReference>
<evidence type="ECO:0000259" key="5">
    <source>
        <dbReference type="PROSITE" id="PS50128"/>
    </source>
</evidence>
<dbReference type="PROSITE" id="PS50128">
    <property type="entry name" value="SURP"/>
    <property type="match status" value="1"/>
</dbReference>